<evidence type="ECO:0000256" key="1">
    <source>
        <dbReference type="PIRNR" id="PIRNR006386"/>
    </source>
</evidence>
<dbReference type="PANTHER" id="PTHR42943:SF13">
    <property type="entry name" value="GLUTATHIONE S-TRANSFERASE KAPPA-RELATED"/>
    <property type="match status" value="1"/>
</dbReference>
<dbReference type="CDD" id="cd03022">
    <property type="entry name" value="DsbA_HCCA_Iso"/>
    <property type="match status" value="1"/>
</dbReference>
<comment type="catalytic activity">
    <reaction evidence="1">
        <text>2-hydroxychromene-2-carboxylate = (3E)-4-(2-hydroxyphenyl)-2-oxobut-3-enoate</text>
        <dbReference type="Rhea" id="RHEA:27401"/>
        <dbReference type="ChEBI" id="CHEBI:59350"/>
        <dbReference type="ChEBI" id="CHEBI:59353"/>
        <dbReference type="EC" id="5.99.1.4"/>
    </reaction>
</comment>
<evidence type="ECO:0000313" key="4">
    <source>
        <dbReference type="EMBL" id="TWI06308.1"/>
    </source>
</evidence>
<dbReference type="GO" id="GO:1901170">
    <property type="term" value="P:naphthalene catabolic process"/>
    <property type="evidence" value="ECO:0007669"/>
    <property type="project" value="InterPro"/>
</dbReference>
<protein>
    <recommendedName>
        <fullName evidence="1">2-hydroxychromene-2-carboxylate isomerase</fullName>
        <ecNumber evidence="1">5.99.1.4</ecNumber>
    </recommendedName>
</protein>
<dbReference type="GO" id="GO:0004364">
    <property type="term" value="F:glutathione transferase activity"/>
    <property type="evidence" value="ECO:0007669"/>
    <property type="project" value="TreeGrafter"/>
</dbReference>
<dbReference type="InterPro" id="IPR051924">
    <property type="entry name" value="GST_Kappa/NadH"/>
</dbReference>
<dbReference type="RefSeq" id="WP_144898097.1">
    <property type="nucleotide sequence ID" value="NZ_VLKN01000001.1"/>
</dbReference>
<dbReference type="EC" id="5.99.1.4" evidence="1"/>
<dbReference type="Gene3D" id="3.40.30.10">
    <property type="entry name" value="Glutaredoxin"/>
    <property type="match status" value="1"/>
</dbReference>
<feature type="domain" description="DSBA-like thioredoxin" evidence="3">
    <location>
        <begin position="4"/>
        <end position="195"/>
    </location>
</feature>
<comment type="caution">
    <text evidence="4">The sequence shown here is derived from an EMBL/GenBank/DDBJ whole genome shotgun (WGS) entry which is preliminary data.</text>
</comment>
<evidence type="ECO:0000259" key="3">
    <source>
        <dbReference type="Pfam" id="PF01323"/>
    </source>
</evidence>
<dbReference type="Pfam" id="PF01323">
    <property type="entry name" value="DSBA"/>
    <property type="match status" value="1"/>
</dbReference>
<dbReference type="Proteomes" id="UP000315167">
    <property type="component" value="Unassembled WGS sequence"/>
</dbReference>
<proteinExistence type="inferred from homology"/>
<keyword evidence="1 4" id="KW-0413">Isomerase</keyword>
<dbReference type="GO" id="GO:0004602">
    <property type="term" value="F:glutathione peroxidase activity"/>
    <property type="evidence" value="ECO:0007669"/>
    <property type="project" value="TreeGrafter"/>
</dbReference>
<dbReference type="InterPro" id="IPR036249">
    <property type="entry name" value="Thioredoxin-like_sf"/>
</dbReference>
<evidence type="ECO:0000256" key="2">
    <source>
        <dbReference type="PIRSR" id="PIRSR006386-1"/>
    </source>
</evidence>
<dbReference type="InterPro" id="IPR014440">
    <property type="entry name" value="HCCAis_GSTk"/>
</dbReference>
<reference evidence="4 5" key="1">
    <citation type="journal article" date="2015" name="Stand. Genomic Sci.">
        <title>Genomic Encyclopedia of Bacterial and Archaeal Type Strains, Phase III: the genomes of soil and plant-associated and newly described type strains.</title>
        <authorList>
            <person name="Whitman W.B."/>
            <person name="Woyke T."/>
            <person name="Klenk H.P."/>
            <person name="Zhou Y."/>
            <person name="Lilburn T.G."/>
            <person name="Beck B.J."/>
            <person name="De Vos P."/>
            <person name="Vandamme P."/>
            <person name="Eisen J.A."/>
            <person name="Garrity G."/>
            <person name="Hugenholtz P."/>
            <person name="Kyrpides N.C."/>
        </authorList>
    </citation>
    <scope>NUCLEOTIDE SEQUENCE [LARGE SCALE GENOMIC DNA]</scope>
    <source>
        <strain evidence="4 5">CGMCC 1.10821</strain>
    </source>
</reference>
<dbReference type="InterPro" id="IPR001853">
    <property type="entry name" value="DSBA-like_thioredoxin_dom"/>
</dbReference>
<organism evidence="4 5">
    <name type="scientific">Luteimonas cucumeris</name>
    <dbReference type="NCBI Taxonomy" id="985012"/>
    <lineage>
        <taxon>Bacteria</taxon>
        <taxon>Pseudomonadati</taxon>
        <taxon>Pseudomonadota</taxon>
        <taxon>Gammaproteobacteria</taxon>
        <taxon>Lysobacterales</taxon>
        <taxon>Lysobacteraceae</taxon>
        <taxon>Luteimonas</taxon>
    </lineage>
</organism>
<gene>
    <name evidence="4" type="ORF">IP90_00574</name>
</gene>
<evidence type="ECO:0000313" key="5">
    <source>
        <dbReference type="Proteomes" id="UP000315167"/>
    </source>
</evidence>
<dbReference type="AlphaFoldDB" id="A0A562LFB8"/>
<dbReference type="PIRSF" id="PIRSF006386">
    <property type="entry name" value="HCCAis_GSTk"/>
    <property type="match status" value="1"/>
</dbReference>
<keyword evidence="5" id="KW-1185">Reference proteome</keyword>
<sequence>MNSVDYYFSLLSPYAYLGHAALLEMARDTGVSLSYRPVRIFDLFAANGGLPLGQRAPARQRYRRLELQRWREHRGLPLNLQPRYFPVDPSLADRAAIVLAEAGIDASSYVASGFRAVWVEDRDIADRATVAALLHGAGHDAEAILVQADGDAAEALYLANTEAAIAADLPGLPGYVHRGEAFWGQDRIGLLHDAIVSRRAPFIAD</sequence>
<dbReference type="PANTHER" id="PTHR42943">
    <property type="entry name" value="GLUTATHIONE S-TRANSFERASE KAPPA"/>
    <property type="match status" value="1"/>
</dbReference>
<dbReference type="EMBL" id="VLKN01000001">
    <property type="protein sequence ID" value="TWI06308.1"/>
    <property type="molecule type" value="Genomic_DNA"/>
</dbReference>
<dbReference type="GO" id="GO:0006749">
    <property type="term" value="P:glutathione metabolic process"/>
    <property type="evidence" value="ECO:0007669"/>
    <property type="project" value="TreeGrafter"/>
</dbReference>
<dbReference type="SUPFAM" id="SSF52833">
    <property type="entry name" value="Thioredoxin-like"/>
    <property type="match status" value="1"/>
</dbReference>
<feature type="active site" description="Nucleophile" evidence="2">
    <location>
        <position position="12"/>
    </location>
</feature>
<dbReference type="InterPro" id="IPR044087">
    <property type="entry name" value="NahD-like"/>
</dbReference>
<dbReference type="GO" id="GO:0018845">
    <property type="term" value="F:2-hydroxychromene-2-carboxylate isomerase activity"/>
    <property type="evidence" value="ECO:0007669"/>
    <property type="project" value="UniProtKB-UniRule"/>
</dbReference>
<accession>A0A562LFB8</accession>
<comment type="similarity">
    <text evidence="1">Belongs to the GST superfamily. NadH family.</text>
</comment>
<name>A0A562LFB8_9GAMM</name>
<dbReference type="OrthoDB" id="5244108at2"/>